<comment type="caution">
    <text evidence="2">The sequence shown here is derived from an EMBL/GenBank/DDBJ whole genome shotgun (WGS) entry which is preliminary data.</text>
</comment>
<dbReference type="EMBL" id="JELY01002590">
    <property type="protein sequence ID" value="KYF52116.1"/>
    <property type="molecule type" value="Genomic_DNA"/>
</dbReference>
<evidence type="ECO:0000313" key="2">
    <source>
        <dbReference type="EMBL" id="KYF52116.1"/>
    </source>
</evidence>
<dbReference type="Proteomes" id="UP000075420">
    <property type="component" value="Unassembled WGS sequence"/>
</dbReference>
<feature type="compositionally biased region" description="Pro residues" evidence="1">
    <location>
        <begin position="151"/>
        <end position="161"/>
    </location>
</feature>
<name>A0A150P918_SORCE</name>
<evidence type="ECO:0000256" key="1">
    <source>
        <dbReference type="SAM" id="MobiDB-lite"/>
    </source>
</evidence>
<gene>
    <name evidence="2" type="ORF">BE08_23725</name>
</gene>
<proteinExistence type="predicted"/>
<sequence>MFCRSSSSSSPVRTHLGNASAGAWRRSRHAALIALALLPAACSDAGPADGAPEDILEGETAAAAQALTLPFTIDPRKSLLVTETDVVSAFTLEDVLQQLIDQAGASATATPLTVFRQFMNNHRPGSSDPNNIGPNCDDEPPNAGDIEPVFPLDPPPPNPPHPDSEKVQTGSINDWPIFCPRTADDADSDPFADAGSDSAYMATTLANRFDLAPPDGAHCGEYRVVFAKRSGITNGLNRNFIIFEARLPNPNPSQGRLGCLPVVNFWLNQSDPAKTPATRAAELHDFYFNGLSGFEPVIHIDHYGPEGGQIRTNEFVRPMGLPLESWSLRQFETTHGGPSGSWLLIVPSFVSENPAGKLFTSASGDQRVTDFQATFFPSVVERLAASDDINRFSYGTEVPTQYEAGESLMIPLHNNYLNKFTTAPTAFRNSIQAKLTAMGSSLTPEHIVARAQSLACAGCHEPVDADNRASKMILDENGQLVPDNADPESPLDVGLDENPLKTLVFTHTSEQTEPVDETTSRQRFRISRMLSEKFLPFRQGVMEDFLLNNPILGFERPGAWTSPQAQLSVHTGRVNEGISSLEVKTPVAFNEVVSANFSTTGLTPVGNKITVDLFVSPVQPNPSWFGTVEVLISIPSAGIHNQWAGNVVLTPLTPGQFHTIQFASLPTATKNALNAAPSDVKLQFNFNVNANSGPYYLDNVRFEN</sequence>
<accession>A0A150P918</accession>
<evidence type="ECO:0000313" key="3">
    <source>
        <dbReference type="Proteomes" id="UP000075420"/>
    </source>
</evidence>
<protein>
    <submittedName>
        <fullName evidence="2">Uncharacterized protein</fullName>
    </submittedName>
</protein>
<feature type="compositionally biased region" description="Polar residues" evidence="1">
    <location>
        <begin position="119"/>
        <end position="133"/>
    </location>
</feature>
<feature type="region of interest" description="Disordered" evidence="1">
    <location>
        <begin position="119"/>
        <end position="174"/>
    </location>
</feature>
<dbReference type="Gene3D" id="2.60.120.260">
    <property type="entry name" value="Galactose-binding domain-like"/>
    <property type="match status" value="1"/>
</dbReference>
<dbReference type="AlphaFoldDB" id="A0A150P918"/>
<reference evidence="2 3" key="1">
    <citation type="submission" date="2014-02" db="EMBL/GenBank/DDBJ databases">
        <title>The small core and large imbalanced accessory genome model reveals a collaborative survival strategy of Sorangium cellulosum strains in nature.</title>
        <authorList>
            <person name="Han K."/>
            <person name="Peng R."/>
            <person name="Blom J."/>
            <person name="Li Y.-Z."/>
        </authorList>
    </citation>
    <scope>NUCLEOTIDE SEQUENCE [LARGE SCALE GENOMIC DNA]</scope>
    <source>
        <strain evidence="2 3">So0157-25</strain>
    </source>
</reference>
<organism evidence="2 3">
    <name type="scientific">Sorangium cellulosum</name>
    <name type="common">Polyangium cellulosum</name>
    <dbReference type="NCBI Taxonomy" id="56"/>
    <lineage>
        <taxon>Bacteria</taxon>
        <taxon>Pseudomonadati</taxon>
        <taxon>Myxococcota</taxon>
        <taxon>Polyangia</taxon>
        <taxon>Polyangiales</taxon>
        <taxon>Polyangiaceae</taxon>
        <taxon>Sorangium</taxon>
    </lineage>
</organism>